<reference evidence="2" key="1">
    <citation type="journal article" date="2023" name="bioRxiv">
        <title>Scaffold-level genome assemblies of two parasitoid biocontrol wasps reveal the parthenogenesis mechanism and an associated novel virus.</title>
        <authorList>
            <person name="Inwood S."/>
            <person name="Skelly J."/>
            <person name="Guhlin J."/>
            <person name="Harrop T."/>
            <person name="Goldson S."/>
            <person name="Dearden P."/>
        </authorList>
    </citation>
    <scope>NUCLEOTIDE SEQUENCE</scope>
    <source>
        <strain evidence="2">Irish</strain>
        <tissue evidence="2">Whole body</tissue>
    </source>
</reference>
<dbReference type="Proteomes" id="UP001168990">
    <property type="component" value="Unassembled WGS sequence"/>
</dbReference>
<evidence type="ECO:0000313" key="2">
    <source>
        <dbReference type="EMBL" id="KAK0157005.1"/>
    </source>
</evidence>
<protein>
    <submittedName>
        <fullName evidence="2">Uncharacterized protein</fullName>
    </submittedName>
</protein>
<feature type="compositionally biased region" description="Polar residues" evidence="1">
    <location>
        <begin position="1"/>
        <end position="12"/>
    </location>
</feature>
<dbReference type="AlphaFoldDB" id="A0AA39EWY8"/>
<dbReference type="EMBL" id="JAQQBS010001766">
    <property type="protein sequence ID" value="KAK0157005.1"/>
    <property type="molecule type" value="Genomic_DNA"/>
</dbReference>
<sequence length="227" mass="24645">MGRDSTALNSEPSTGLSDSMSLMMGGSSETAVSPPLPPGGLMRIVWVFLVRIISSSITPASTVSRRESEHREARGSCTRTSSAELVAAAPRLPHTSSSPASGGRIKRHDAVCKTLADHLRARKMSDLLVEHNGRGFIVDAQIVSGALSLDDSDKRRVEKYNSPPVKEAAAKLLNIKPSDVQSFTIMFTIFYADVFSIKPIQLIYYHDNFTVKDTVDCTSAARCSQCR</sequence>
<feature type="region of interest" description="Disordered" evidence="1">
    <location>
        <begin position="60"/>
        <end position="105"/>
    </location>
</feature>
<keyword evidence="3" id="KW-1185">Reference proteome</keyword>
<organism evidence="2 3">
    <name type="scientific">Microctonus aethiopoides</name>
    <dbReference type="NCBI Taxonomy" id="144406"/>
    <lineage>
        <taxon>Eukaryota</taxon>
        <taxon>Metazoa</taxon>
        <taxon>Ecdysozoa</taxon>
        <taxon>Arthropoda</taxon>
        <taxon>Hexapoda</taxon>
        <taxon>Insecta</taxon>
        <taxon>Pterygota</taxon>
        <taxon>Neoptera</taxon>
        <taxon>Endopterygota</taxon>
        <taxon>Hymenoptera</taxon>
        <taxon>Apocrita</taxon>
        <taxon>Ichneumonoidea</taxon>
        <taxon>Braconidae</taxon>
        <taxon>Euphorinae</taxon>
        <taxon>Microctonus</taxon>
    </lineage>
</organism>
<proteinExistence type="predicted"/>
<evidence type="ECO:0000256" key="1">
    <source>
        <dbReference type="SAM" id="MobiDB-lite"/>
    </source>
</evidence>
<feature type="compositionally biased region" description="Basic and acidic residues" evidence="1">
    <location>
        <begin position="64"/>
        <end position="74"/>
    </location>
</feature>
<comment type="caution">
    <text evidence="2">The sequence shown here is derived from an EMBL/GenBank/DDBJ whole genome shotgun (WGS) entry which is preliminary data.</text>
</comment>
<reference evidence="2" key="2">
    <citation type="submission" date="2023-03" db="EMBL/GenBank/DDBJ databases">
        <authorList>
            <person name="Inwood S.N."/>
            <person name="Skelly J.G."/>
            <person name="Guhlin J."/>
            <person name="Harrop T.W.R."/>
            <person name="Goldson S.G."/>
            <person name="Dearden P.K."/>
        </authorList>
    </citation>
    <scope>NUCLEOTIDE SEQUENCE</scope>
    <source>
        <strain evidence="2">Irish</strain>
        <tissue evidence="2">Whole body</tissue>
    </source>
</reference>
<name>A0AA39EWY8_9HYME</name>
<evidence type="ECO:0000313" key="3">
    <source>
        <dbReference type="Proteomes" id="UP001168990"/>
    </source>
</evidence>
<feature type="compositionally biased region" description="Low complexity" evidence="1">
    <location>
        <begin position="13"/>
        <end position="28"/>
    </location>
</feature>
<gene>
    <name evidence="2" type="ORF">PV328_012020</name>
</gene>
<feature type="region of interest" description="Disordered" evidence="1">
    <location>
        <begin position="1"/>
        <end position="35"/>
    </location>
</feature>
<accession>A0AA39EWY8</accession>